<accession>A0AAN7RUX6</accession>
<dbReference type="Proteomes" id="UP001333110">
    <property type="component" value="Unassembled WGS sequence"/>
</dbReference>
<keyword evidence="2" id="KW-1185">Reference proteome</keyword>
<proteinExistence type="predicted"/>
<name>A0AAN7RUX6_MYCAM</name>
<evidence type="ECO:0000313" key="2">
    <source>
        <dbReference type="Proteomes" id="UP001333110"/>
    </source>
</evidence>
<reference evidence="1 2" key="1">
    <citation type="journal article" date="2023" name="J. Hered.">
        <title>Chromosome-level genome of the wood stork (Mycteria americana) provides insight into avian chromosome evolution.</title>
        <authorList>
            <person name="Flamio R. Jr."/>
            <person name="Ramstad K.M."/>
        </authorList>
    </citation>
    <scope>NUCLEOTIDE SEQUENCE [LARGE SCALE GENOMIC DNA]</scope>
    <source>
        <strain evidence="1">JAX WOST 10</strain>
    </source>
</reference>
<dbReference type="EMBL" id="JAUNZN010000024">
    <property type="protein sequence ID" value="KAK4808533.1"/>
    <property type="molecule type" value="Genomic_DNA"/>
</dbReference>
<dbReference type="AlphaFoldDB" id="A0AAN7RUX6"/>
<comment type="caution">
    <text evidence="1">The sequence shown here is derived from an EMBL/GenBank/DDBJ whole genome shotgun (WGS) entry which is preliminary data.</text>
</comment>
<gene>
    <name evidence="1" type="ORF">QYF61_009836</name>
</gene>
<sequence>MRVQRRATKMIKGLENLPYEERRNELGLFSLEKRRLRGNLITACQYLKGGYKKDRDSVFTRSHMEKTRGSRYKLHWERVRFRKAKAHLELILVRQVNGNKKGFKRYIIRQRRIRENVGPLLNWGQGAGDKRH</sequence>
<protein>
    <submittedName>
        <fullName evidence="1">Uncharacterized protein</fullName>
    </submittedName>
</protein>
<evidence type="ECO:0000313" key="1">
    <source>
        <dbReference type="EMBL" id="KAK4808533.1"/>
    </source>
</evidence>
<organism evidence="1 2">
    <name type="scientific">Mycteria americana</name>
    <name type="common">Wood stork</name>
    <dbReference type="NCBI Taxonomy" id="33587"/>
    <lineage>
        <taxon>Eukaryota</taxon>
        <taxon>Metazoa</taxon>
        <taxon>Chordata</taxon>
        <taxon>Craniata</taxon>
        <taxon>Vertebrata</taxon>
        <taxon>Euteleostomi</taxon>
        <taxon>Archelosauria</taxon>
        <taxon>Archosauria</taxon>
        <taxon>Dinosauria</taxon>
        <taxon>Saurischia</taxon>
        <taxon>Theropoda</taxon>
        <taxon>Coelurosauria</taxon>
        <taxon>Aves</taxon>
        <taxon>Neognathae</taxon>
        <taxon>Neoaves</taxon>
        <taxon>Aequornithes</taxon>
        <taxon>Ciconiiformes</taxon>
        <taxon>Ciconiidae</taxon>
        <taxon>Mycteria</taxon>
    </lineage>
</organism>